<organism evidence="8 9">
    <name type="scientific">Jimgerdemannia flammicorona</name>
    <dbReference type="NCBI Taxonomy" id="994334"/>
    <lineage>
        <taxon>Eukaryota</taxon>
        <taxon>Fungi</taxon>
        <taxon>Fungi incertae sedis</taxon>
        <taxon>Mucoromycota</taxon>
        <taxon>Mucoromycotina</taxon>
        <taxon>Endogonomycetes</taxon>
        <taxon>Endogonales</taxon>
        <taxon>Endogonaceae</taxon>
        <taxon>Jimgerdemannia</taxon>
    </lineage>
</organism>
<dbReference type="InterPro" id="IPR035425">
    <property type="entry name" value="CENP-T/H4_C"/>
</dbReference>
<evidence type="ECO:0000256" key="2">
    <source>
        <dbReference type="ARBA" id="ARBA00004286"/>
    </source>
</evidence>
<comment type="caution">
    <text evidence="8">The sequence shown here is derived from an EMBL/GenBank/DDBJ whole genome shotgun (WGS) entry which is preliminary data.</text>
</comment>
<keyword evidence="4" id="KW-0158">Chromosome</keyword>
<dbReference type="Pfam" id="PF15511">
    <property type="entry name" value="CENP-T_C"/>
    <property type="match status" value="1"/>
</dbReference>
<dbReference type="GO" id="GO:0000776">
    <property type="term" value="C:kinetochore"/>
    <property type="evidence" value="ECO:0007669"/>
    <property type="project" value="InterPro"/>
</dbReference>
<sequence length="146" mass="15811">MFFEQAAEDLGVYAAHAGRKMINESDVQCLMHSSSQPDDIFYIPIQYNSAPHQLRQRLINGKTNVESLAQRFLPRELSDLVCASALAANVLSIEQGKRPRGKRAKVEGEMSEVEGGSGSELEVEAEAEAEGGAEAEAEVSEEEGDG</sequence>
<dbReference type="PANTHER" id="PTHR46904">
    <property type="entry name" value="CENTROMERE PROTEIN T"/>
    <property type="match status" value="1"/>
</dbReference>
<gene>
    <name evidence="8" type="ORF">BC938DRAFT_477732</name>
</gene>
<protein>
    <recommendedName>
        <fullName evidence="7">CENP-T/Histone H4 histone fold domain-containing protein</fullName>
    </recommendedName>
</protein>
<evidence type="ECO:0000259" key="7">
    <source>
        <dbReference type="Pfam" id="PF15511"/>
    </source>
</evidence>
<keyword evidence="9" id="KW-1185">Reference proteome</keyword>
<dbReference type="CDD" id="cd22920">
    <property type="entry name" value="HFD_CENP-T"/>
    <property type="match status" value="1"/>
</dbReference>
<dbReference type="Gene3D" id="1.10.20.10">
    <property type="entry name" value="Histone, subunit A"/>
    <property type="match status" value="1"/>
</dbReference>
<evidence type="ECO:0000313" key="8">
    <source>
        <dbReference type="EMBL" id="RUS31483.1"/>
    </source>
</evidence>
<name>A0A433QNX1_9FUNG</name>
<dbReference type="EMBL" id="RBNJ01002914">
    <property type="protein sequence ID" value="RUS31483.1"/>
    <property type="molecule type" value="Genomic_DNA"/>
</dbReference>
<evidence type="ECO:0000256" key="3">
    <source>
        <dbReference type="ARBA" id="ARBA00010137"/>
    </source>
</evidence>
<feature type="compositionally biased region" description="Acidic residues" evidence="6">
    <location>
        <begin position="121"/>
        <end position="146"/>
    </location>
</feature>
<keyword evidence="5" id="KW-0539">Nucleus</keyword>
<dbReference type="GO" id="GO:0007059">
    <property type="term" value="P:chromosome segregation"/>
    <property type="evidence" value="ECO:0007669"/>
    <property type="project" value="TreeGrafter"/>
</dbReference>
<evidence type="ECO:0000256" key="5">
    <source>
        <dbReference type="ARBA" id="ARBA00023242"/>
    </source>
</evidence>
<dbReference type="GO" id="GO:0005634">
    <property type="term" value="C:nucleus"/>
    <property type="evidence" value="ECO:0007669"/>
    <property type="project" value="UniProtKB-SubCell"/>
</dbReference>
<dbReference type="PANTHER" id="PTHR46904:SF1">
    <property type="entry name" value="CENTROMERE PROTEIN T"/>
    <property type="match status" value="1"/>
</dbReference>
<comment type="similarity">
    <text evidence="3">Belongs to the CENP-T/CNN1 family.</text>
</comment>
<feature type="domain" description="CENP-T/Histone H4 histone fold" evidence="7">
    <location>
        <begin position="2"/>
        <end position="32"/>
    </location>
</feature>
<dbReference type="GO" id="GO:0000278">
    <property type="term" value="P:mitotic cell cycle"/>
    <property type="evidence" value="ECO:0007669"/>
    <property type="project" value="TreeGrafter"/>
</dbReference>
<dbReference type="InterPro" id="IPR009072">
    <property type="entry name" value="Histone-fold"/>
</dbReference>
<accession>A0A433QNX1</accession>
<comment type="subcellular location">
    <subcellularLocation>
        <location evidence="2">Chromosome</location>
    </subcellularLocation>
    <subcellularLocation>
        <location evidence="1">Nucleus</location>
    </subcellularLocation>
</comment>
<feature type="region of interest" description="Disordered" evidence="6">
    <location>
        <begin position="96"/>
        <end position="146"/>
    </location>
</feature>
<dbReference type="GO" id="GO:0051382">
    <property type="term" value="P:kinetochore assembly"/>
    <property type="evidence" value="ECO:0007669"/>
    <property type="project" value="InterPro"/>
</dbReference>
<evidence type="ECO:0000313" key="9">
    <source>
        <dbReference type="Proteomes" id="UP000274822"/>
    </source>
</evidence>
<dbReference type="InterPro" id="IPR028255">
    <property type="entry name" value="CENP-T"/>
</dbReference>
<dbReference type="SUPFAM" id="SSF47113">
    <property type="entry name" value="Histone-fold"/>
    <property type="match status" value="1"/>
</dbReference>
<evidence type="ECO:0000256" key="6">
    <source>
        <dbReference type="SAM" id="MobiDB-lite"/>
    </source>
</evidence>
<proteinExistence type="inferred from homology"/>
<dbReference type="GO" id="GO:0046982">
    <property type="term" value="F:protein heterodimerization activity"/>
    <property type="evidence" value="ECO:0007669"/>
    <property type="project" value="InterPro"/>
</dbReference>
<evidence type="ECO:0000256" key="4">
    <source>
        <dbReference type="ARBA" id="ARBA00022454"/>
    </source>
</evidence>
<dbReference type="GO" id="GO:0003677">
    <property type="term" value="F:DNA binding"/>
    <property type="evidence" value="ECO:0007669"/>
    <property type="project" value="InterPro"/>
</dbReference>
<dbReference type="AlphaFoldDB" id="A0A433QNX1"/>
<reference evidence="8 9" key="1">
    <citation type="journal article" date="2018" name="New Phytol.">
        <title>Phylogenomics of Endogonaceae and evolution of mycorrhizas within Mucoromycota.</title>
        <authorList>
            <person name="Chang Y."/>
            <person name="Desiro A."/>
            <person name="Na H."/>
            <person name="Sandor L."/>
            <person name="Lipzen A."/>
            <person name="Clum A."/>
            <person name="Barry K."/>
            <person name="Grigoriev I.V."/>
            <person name="Martin F.M."/>
            <person name="Stajich J.E."/>
            <person name="Smith M.E."/>
            <person name="Bonito G."/>
            <person name="Spatafora J.W."/>
        </authorList>
    </citation>
    <scope>NUCLEOTIDE SEQUENCE [LARGE SCALE GENOMIC DNA]</scope>
    <source>
        <strain evidence="8 9">AD002</strain>
    </source>
</reference>
<dbReference type="Proteomes" id="UP000274822">
    <property type="component" value="Unassembled WGS sequence"/>
</dbReference>
<evidence type="ECO:0000256" key="1">
    <source>
        <dbReference type="ARBA" id="ARBA00004123"/>
    </source>
</evidence>